<dbReference type="PROSITE" id="PS50975">
    <property type="entry name" value="ATP_GRASP"/>
    <property type="match status" value="1"/>
</dbReference>
<keyword evidence="4" id="KW-0436">Ligase</keyword>
<dbReference type="Proteomes" id="UP000563523">
    <property type="component" value="Unassembled WGS sequence"/>
</dbReference>
<reference evidence="11 12" key="1">
    <citation type="submission" date="2020-06" db="EMBL/GenBank/DDBJ databases">
        <authorList>
            <person name="Kang J."/>
        </authorList>
    </citation>
    <scope>NUCLEOTIDE SEQUENCE [LARGE SCALE GENOMIC DNA]</scope>
    <source>
        <strain evidence="11 12">DCY120</strain>
    </source>
</reference>
<dbReference type="Gene3D" id="3.30.470.20">
    <property type="entry name" value="ATP-grasp fold, B domain"/>
    <property type="match status" value="1"/>
</dbReference>
<evidence type="ECO:0000256" key="4">
    <source>
        <dbReference type="ARBA" id="ARBA00022598"/>
    </source>
</evidence>
<evidence type="ECO:0000256" key="3">
    <source>
        <dbReference type="ARBA" id="ARBA00009799"/>
    </source>
</evidence>
<organism evidence="11 12">
    <name type="scientific">Bombilactobacillus apium</name>
    <dbReference type="NCBI Taxonomy" id="2675299"/>
    <lineage>
        <taxon>Bacteria</taxon>
        <taxon>Bacillati</taxon>
        <taxon>Bacillota</taxon>
        <taxon>Bacilli</taxon>
        <taxon>Lactobacillales</taxon>
        <taxon>Lactobacillaceae</taxon>
        <taxon>Bombilactobacillus</taxon>
    </lineage>
</organism>
<dbReference type="SUPFAM" id="SSF48108">
    <property type="entry name" value="Carbamoyl phosphate synthetase, large subunit connection domain"/>
    <property type="match status" value="1"/>
</dbReference>
<evidence type="ECO:0000313" key="12">
    <source>
        <dbReference type="Proteomes" id="UP000563523"/>
    </source>
</evidence>
<gene>
    <name evidence="11" type="ORF">HU830_01090</name>
</gene>
<dbReference type="Pfam" id="PF02787">
    <property type="entry name" value="CPSase_L_D3"/>
    <property type="match status" value="1"/>
</dbReference>
<dbReference type="RefSeq" id="WP_176941972.1">
    <property type="nucleotide sequence ID" value="NZ_JABZEC010000001.1"/>
</dbReference>
<name>A0A850QVI8_9LACO</name>
<dbReference type="InterPro" id="IPR016185">
    <property type="entry name" value="PreATP-grasp_dom_sf"/>
</dbReference>
<dbReference type="SUPFAM" id="SSF52440">
    <property type="entry name" value="PreATP-grasp domain"/>
    <property type="match status" value="1"/>
</dbReference>
<dbReference type="Gene3D" id="1.10.1030.10">
    <property type="entry name" value="Carbamoyl-phosphate synthetase, large subunit oligomerisation domain"/>
    <property type="match status" value="1"/>
</dbReference>
<protein>
    <recommendedName>
        <fullName evidence="10">ATP-grasp domain-containing protein</fullName>
    </recommendedName>
</protein>
<dbReference type="Pfam" id="PF02786">
    <property type="entry name" value="CPSase_L_D2"/>
    <property type="match status" value="1"/>
</dbReference>
<dbReference type="GO" id="GO:0005737">
    <property type="term" value="C:cytoplasm"/>
    <property type="evidence" value="ECO:0007669"/>
    <property type="project" value="TreeGrafter"/>
</dbReference>
<dbReference type="InterPro" id="IPR011761">
    <property type="entry name" value="ATP-grasp"/>
</dbReference>
<keyword evidence="7 9" id="KW-0067">ATP-binding</keyword>
<dbReference type="InterPro" id="IPR013815">
    <property type="entry name" value="ATP_grasp_subdomain_1"/>
</dbReference>
<dbReference type="Pfam" id="PF25596">
    <property type="entry name" value="CPSase_L_D1"/>
    <property type="match status" value="1"/>
</dbReference>
<dbReference type="InterPro" id="IPR005479">
    <property type="entry name" value="CPAse_ATP-bd"/>
</dbReference>
<dbReference type="Gene3D" id="3.30.1490.20">
    <property type="entry name" value="ATP-grasp fold, A domain"/>
    <property type="match status" value="1"/>
</dbReference>
<keyword evidence="6 9" id="KW-0547">Nucleotide-binding</keyword>
<dbReference type="GO" id="GO:0006541">
    <property type="term" value="P:glutamine metabolic process"/>
    <property type="evidence" value="ECO:0007669"/>
    <property type="project" value="TreeGrafter"/>
</dbReference>
<dbReference type="GO" id="GO:0046872">
    <property type="term" value="F:metal ion binding"/>
    <property type="evidence" value="ECO:0007669"/>
    <property type="project" value="InterPro"/>
</dbReference>
<dbReference type="EMBL" id="JABZEC010000001">
    <property type="protein sequence ID" value="NVY95804.1"/>
    <property type="molecule type" value="Genomic_DNA"/>
</dbReference>
<dbReference type="SMART" id="SM01096">
    <property type="entry name" value="CPSase_L_D3"/>
    <property type="match status" value="1"/>
</dbReference>
<comment type="similarity">
    <text evidence="3">Belongs to the CarB family.</text>
</comment>
<feature type="domain" description="ATP-grasp" evidence="10">
    <location>
        <begin position="129"/>
        <end position="320"/>
    </location>
</feature>
<comment type="cofactor">
    <cofactor evidence="2">
        <name>Mg(2+)</name>
        <dbReference type="ChEBI" id="CHEBI:18420"/>
    </cofactor>
</comment>
<keyword evidence="8" id="KW-0464">Manganese</keyword>
<dbReference type="GO" id="GO:0004088">
    <property type="term" value="F:carbamoyl-phosphate synthase (glutamine-hydrolyzing) activity"/>
    <property type="evidence" value="ECO:0007669"/>
    <property type="project" value="TreeGrafter"/>
</dbReference>
<dbReference type="PANTHER" id="PTHR11405:SF53">
    <property type="entry name" value="CARBAMOYL-PHOSPHATE SYNTHASE [AMMONIA], MITOCHONDRIAL"/>
    <property type="match status" value="1"/>
</dbReference>
<evidence type="ECO:0000256" key="2">
    <source>
        <dbReference type="ARBA" id="ARBA00001946"/>
    </source>
</evidence>
<dbReference type="GO" id="GO:0005524">
    <property type="term" value="F:ATP binding"/>
    <property type="evidence" value="ECO:0007669"/>
    <property type="project" value="UniProtKB-UniRule"/>
</dbReference>
<sequence length="801" mass="91496">MTQNLLILGTASGLASSERLEQEKAQLVASQVFRQAGDQVFLLTENHEALTTMVHDLVTIIRAPLTSATIKQVIHDYQITTIFPSFSNPTALQVLRTLFRVDFFTQEKVKVLGLNTKNLNLTLSRRLLNQFLDSQGFRLIERETVTDYPAALEFTHQHNFPIIIRSNLNEQKTYWHNITTQKQLHDFFQANSEVTSFEVERSISNFKEITLVTMSDKFDNHALVYQSEDLDPIGIHSTDSISIAPVFSIGNTLLQRLRDAVIRLSSLLKIVGSCTYHLAVDEQSRSFYILEISPLFQSKILPLLENTGYPILEIWCQVARGQRLQTITALNGATINGAVELTPNHLTARFPVWQTKKNQNPKVNLGPRKTSSGAFIVNSNNLETILMKGFRIWQITDLIFLQRPQKVLLDEQIESSLFHNNTQLIITICEALDRGFEISEIYSFTKYDLTFLQTLRHLLDLARLLAYQRGDFELLLEAKHYGFDNQLIAKLWHLTAEQVQKITQQLHLNLTPQATPASFDLEHGAVTNHYDLYLTEPQQTLAPAQITLAGQQNTNVISNYELFILAQGLVNQYVNDGFSVATKGNLLANFTSQTAVQAVTEPGLQSLELPSILYSATDHLQLSYQLDEQPAIQQTIELYNLWSYFNQQQVQFLQEIAFIRTENQQYWFADPITSILKPLNKQRYEVTTVPGHHSYNFRQQAQHYLQHHQSTLQFGTILIQDNQVRQIKAGFSNNLGLIQQLNPDFINLLSHALLGNPLRLDSMRTPGIRLGRKLLIYQNTNGVYTTRIRYFDPLQELPSKK</sequence>
<evidence type="ECO:0000256" key="1">
    <source>
        <dbReference type="ARBA" id="ARBA00001936"/>
    </source>
</evidence>
<evidence type="ECO:0000313" key="11">
    <source>
        <dbReference type="EMBL" id="NVY95804.1"/>
    </source>
</evidence>
<evidence type="ECO:0000256" key="8">
    <source>
        <dbReference type="ARBA" id="ARBA00023211"/>
    </source>
</evidence>
<keyword evidence="12" id="KW-1185">Reference proteome</keyword>
<dbReference type="AlphaFoldDB" id="A0A850QVI8"/>
<evidence type="ECO:0000256" key="9">
    <source>
        <dbReference type="PROSITE-ProRule" id="PRU00409"/>
    </source>
</evidence>
<keyword evidence="5" id="KW-0677">Repeat</keyword>
<dbReference type="PANTHER" id="PTHR11405">
    <property type="entry name" value="CARBAMOYLTRANSFERASE FAMILY MEMBER"/>
    <property type="match status" value="1"/>
</dbReference>
<evidence type="ECO:0000259" key="10">
    <source>
        <dbReference type="PROSITE" id="PS50975"/>
    </source>
</evidence>
<dbReference type="SUPFAM" id="SSF56059">
    <property type="entry name" value="Glutathione synthetase ATP-binding domain-like"/>
    <property type="match status" value="1"/>
</dbReference>
<dbReference type="InterPro" id="IPR058047">
    <property type="entry name" value="CPSase_preATP-grasp"/>
</dbReference>
<comment type="caution">
    <text evidence="11">The sequence shown here is derived from an EMBL/GenBank/DDBJ whole genome shotgun (WGS) entry which is preliminary data.</text>
</comment>
<comment type="cofactor">
    <cofactor evidence="1">
        <name>Mn(2+)</name>
        <dbReference type="ChEBI" id="CHEBI:29035"/>
    </cofactor>
</comment>
<accession>A0A850QVI8</accession>
<evidence type="ECO:0000256" key="5">
    <source>
        <dbReference type="ARBA" id="ARBA00022737"/>
    </source>
</evidence>
<proteinExistence type="inferred from homology"/>
<dbReference type="InterPro" id="IPR005480">
    <property type="entry name" value="CPSase_lsu_oligo"/>
</dbReference>
<dbReference type="InterPro" id="IPR036897">
    <property type="entry name" value="CarbamoylP_synth_lsu_oligo_sf"/>
</dbReference>
<evidence type="ECO:0000256" key="7">
    <source>
        <dbReference type="ARBA" id="ARBA00022840"/>
    </source>
</evidence>
<evidence type="ECO:0000256" key="6">
    <source>
        <dbReference type="ARBA" id="ARBA00022741"/>
    </source>
</evidence>